<reference evidence="1" key="1">
    <citation type="submission" date="2020-01" db="EMBL/GenBank/DDBJ databases">
        <title>Genome Sequencing of Three Apophysomyces-Like Fungal Strains Confirms a Novel Fungal Genus in the Mucoromycota with divergent Burkholderia-like Endosymbiotic Bacteria.</title>
        <authorList>
            <person name="Stajich J.E."/>
            <person name="Macias A.M."/>
            <person name="Carter-House D."/>
            <person name="Lovett B."/>
            <person name="Kasson L.R."/>
            <person name="Berry K."/>
            <person name="Grigoriev I."/>
            <person name="Chang Y."/>
            <person name="Spatafora J."/>
            <person name="Kasson M.T."/>
        </authorList>
    </citation>
    <scope>NUCLEOTIDE SEQUENCE</scope>
    <source>
        <strain evidence="1">NRRL A-21654</strain>
    </source>
</reference>
<gene>
    <name evidence="1" type="ORF">EC973_003656</name>
</gene>
<protein>
    <submittedName>
        <fullName evidence="1">Uncharacterized protein</fullName>
    </submittedName>
</protein>
<comment type="caution">
    <text evidence="1">The sequence shown here is derived from an EMBL/GenBank/DDBJ whole genome shotgun (WGS) entry which is preliminary data.</text>
</comment>
<evidence type="ECO:0000313" key="2">
    <source>
        <dbReference type="Proteomes" id="UP000605846"/>
    </source>
</evidence>
<accession>A0A8H7BH08</accession>
<sequence>MTISHSDNANGAFSSMGRSSRIRELDSVHQSLEERIEKLLALSNEVGNLYSYAVNTHQTLENPTVLHGLGQIKNQLVESLDMLQKMKPHIAHHVQHDLETNQVVRSNISYEAILMSAPINFYYELSSYIPYPVEQLLNNVIEIEQAIAHIQRQLHQLLPIRAPGDGDFRY</sequence>
<dbReference type="Proteomes" id="UP000605846">
    <property type="component" value="Unassembled WGS sequence"/>
</dbReference>
<evidence type="ECO:0000313" key="1">
    <source>
        <dbReference type="EMBL" id="KAF7722143.1"/>
    </source>
</evidence>
<organism evidence="1 2">
    <name type="scientific">Apophysomyces ossiformis</name>
    <dbReference type="NCBI Taxonomy" id="679940"/>
    <lineage>
        <taxon>Eukaryota</taxon>
        <taxon>Fungi</taxon>
        <taxon>Fungi incertae sedis</taxon>
        <taxon>Mucoromycota</taxon>
        <taxon>Mucoromycotina</taxon>
        <taxon>Mucoromycetes</taxon>
        <taxon>Mucorales</taxon>
        <taxon>Mucorineae</taxon>
        <taxon>Mucoraceae</taxon>
        <taxon>Apophysomyces</taxon>
    </lineage>
</organism>
<proteinExistence type="predicted"/>
<name>A0A8H7BH08_9FUNG</name>
<dbReference type="EMBL" id="JABAYA010000211">
    <property type="protein sequence ID" value="KAF7722143.1"/>
    <property type="molecule type" value="Genomic_DNA"/>
</dbReference>
<dbReference type="AlphaFoldDB" id="A0A8H7BH08"/>
<keyword evidence="2" id="KW-1185">Reference proteome</keyword>